<dbReference type="InterPro" id="IPR029044">
    <property type="entry name" value="Nucleotide-diphossugar_trans"/>
</dbReference>
<dbReference type="Pfam" id="PF04488">
    <property type="entry name" value="Gly_transf_sug"/>
    <property type="match status" value="1"/>
</dbReference>
<dbReference type="Proteomes" id="UP001208570">
    <property type="component" value="Unassembled WGS sequence"/>
</dbReference>
<organism evidence="1 2">
    <name type="scientific">Paralvinella palmiformis</name>
    <dbReference type="NCBI Taxonomy" id="53620"/>
    <lineage>
        <taxon>Eukaryota</taxon>
        <taxon>Metazoa</taxon>
        <taxon>Spiralia</taxon>
        <taxon>Lophotrochozoa</taxon>
        <taxon>Annelida</taxon>
        <taxon>Polychaeta</taxon>
        <taxon>Sedentaria</taxon>
        <taxon>Canalipalpata</taxon>
        <taxon>Terebellida</taxon>
        <taxon>Terebelliformia</taxon>
        <taxon>Alvinellidae</taxon>
        <taxon>Paralvinella</taxon>
    </lineage>
</organism>
<dbReference type="PANTHER" id="PTHR46830">
    <property type="entry name" value="TRANSFERASE, PUTATIVE-RELATED"/>
    <property type="match status" value="1"/>
</dbReference>
<reference evidence="1" key="1">
    <citation type="journal article" date="2023" name="Mol. Biol. Evol.">
        <title>Third-Generation Sequencing Reveals the Adaptive Role of the Epigenome in Three Deep-Sea Polychaetes.</title>
        <authorList>
            <person name="Perez M."/>
            <person name="Aroh O."/>
            <person name="Sun Y."/>
            <person name="Lan Y."/>
            <person name="Juniper S.K."/>
            <person name="Young C.R."/>
            <person name="Angers B."/>
            <person name="Qian P.Y."/>
        </authorList>
    </citation>
    <scope>NUCLEOTIDE SEQUENCE</scope>
    <source>
        <strain evidence="1">P08H-3</strain>
    </source>
</reference>
<protein>
    <recommendedName>
        <fullName evidence="3">Alpha 1,4-glycosyltransferase domain-containing protein</fullName>
    </recommendedName>
</protein>
<sequence length="447" mass="51884">MPDNVDMISAIRGQHLVTYYWCGKSSRMFQFRHYLGMKSVIRALHPDAIFFLYEEYPGVDELQYNVWLEELKLQFPFIYFEKLKNGGACRETAGDRREVIAGILAKRGGFYVHENTMLTPIIAELQNKRNVYAVDNTSGQGFLMIEKGLAFGDKHNTTIICKDARHISGYFHAYCINTVESVRPKDIWDLETPFGELARWAAYGETSIQRPEPNYRDIAPNIAHYVWIGNGRMDFAFYLSVLSLIYVAKVDKSVSGASHRSDIWRLDLMNKYGGLYLDTDVIFVKPISNHLRAYEAVMSLSFTTFTPFPDRLQSGVMLGKRGGKFWNEFMKTMRTYRDDLWTWNVCFLPYKVKEIYPKSVLIYDRLQVCCPKAKCHPTWWPNYHNRSINHLNTNTIPDWRTEAYSYHFVGGGTPPELRNEKKARRAKTMFGEMARFVLEEAGLLNTD</sequence>
<proteinExistence type="predicted"/>
<evidence type="ECO:0000313" key="1">
    <source>
        <dbReference type="EMBL" id="KAK2154976.1"/>
    </source>
</evidence>
<comment type="caution">
    <text evidence="1">The sequence shown here is derived from an EMBL/GenBank/DDBJ whole genome shotgun (WGS) entry which is preliminary data.</text>
</comment>
<name>A0AAD9N4R2_9ANNE</name>
<dbReference type="SUPFAM" id="SSF53448">
    <property type="entry name" value="Nucleotide-diphospho-sugar transferases"/>
    <property type="match status" value="1"/>
</dbReference>
<dbReference type="InterPro" id="IPR007577">
    <property type="entry name" value="GlycoTrfase_DXD_sugar-bd_CS"/>
</dbReference>
<dbReference type="AlphaFoldDB" id="A0AAD9N4R2"/>
<evidence type="ECO:0008006" key="3">
    <source>
        <dbReference type="Google" id="ProtNLM"/>
    </source>
</evidence>
<dbReference type="EMBL" id="JAODUP010000252">
    <property type="protein sequence ID" value="KAK2154976.1"/>
    <property type="molecule type" value="Genomic_DNA"/>
</dbReference>
<dbReference type="Gene3D" id="3.90.550.20">
    <property type="match status" value="1"/>
</dbReference>
<keyword evidence="2" id="KW-1185">Reference proteome</keyword>
<accession>A0AAD9N4R2</accession>
<evidence type="ECO:0000313" key="2">
    <source>
        <dbReference type="Proteomes" id="UP001208570"/>
    </source>
</evidence>
<dbReference type="PANTHER" id="PTHR46830:SF1">
    <property type="entry name" value="ALPHA-1,4-N-ACETYLGLUCOSAMINYLTRANSFERASE"/>
    <property type="match status" value="1"/>
</dbReference>
<gene>
    <name evidence="1" type="ORF">LSH36_252g03041</name>
</gene>